<reference evidence="4 5" key="1">
    <citation type="journal article" date="1991" name="Int. J. Syst. Bacteriol.">
        <title>Description of the erythromycin-producing bacterium Arthrobacter sp. strain NRRL B-3381 as Aeromicrobium erythreum gen. nov., sp. nov.</title>
        <authorList>
            <person name="Miller E.S."/>
            <person name="Woese C.R."/>
            <person name="Brenner S."/>
        </authorList>
    </citation>
    <scope>NUCLEOTIDE SEQUENCE [LARGE SCALE GENOMIC DNA]</scope>
    <source>
        <strain evidence="4 5">AR18</strain>
    </source>
</reference>
<dbReference type="PANTHER" id="PTHR31088:SF6">
    <property type="entry name" value="PHAGE SHOCK PROTEIN A"/>
    <property type="match status" value="1"/>
</dbReference>
<sequence length="236" mass="26155">MGIGRRIRDIWRSRSHRELDGEELRSSLDDTYRAQLAHLQKVRRGVADVTTSRKRVEVRLRQLEQQAATFDAQAREAVERGDDATARTALGRKVGLEDSLADLRERHAALQQEEATITDAATRLEDSIEDFRLRKDTLTARASAAEARSQLTSADTGIASSLSSVNQQMEAAERHTRELEARADAIDELVADGIVARPGESSDDLEARRFDRELGLDVPQGTEVEGEGRGPQQVQG</sequence>
<evidence type="ECO:0000256" key="2">
    <source>
        <dbReference type="SAM" id="Coils"/>
    </source>
</evidence>
<comment type="similarity">
    <text evidence="1">Belongs to the PspA/Vipp/IM30 family.</text>
</comment>
<dbReference type="EMBL" id="CP011502">
    <property type="protein sequence ID" value="ALX05153.1"/>
    <property type="molecule type" value="Genomic_DNA"/>
</dbReference>
<dbReference type="STRING" id="2041.AERYTH_10790"/>
<dbReference type="InterPro" id="IPR007157">
    <property type="entry name" value="PspA_VIPP1"/>
</dbReference>
<evidence type="ECO:0000256" key="3">
    <source>
        <dbReference type="SAM" id="MobiDB-lite"/>
    </source>
</evidence>
<dbReference type="AlphaFoldDB" id="A0A0U4BIW4"/>
<name>A0A0U4BIW4_9ACTN</name>
<gene>
    <name evidence="4" type="ORF">AERYTH_10790</name>
</gene>
<dbReference type="PANTHER" id="PTHR31088">
    <property type="entry name" value="MEMBRANE-ASSOCIATED PROTEIN VIPP1, CHLOROPLASTIC"/>
    <property type="match status" value="1"/>
</dbReference>
<feature type="region of interest" description="Disordered" evidence="3">
    <location>
        <begin position="193"/>
        <end position="236"/>
    </location>
</feature>
<feature type="coiled-coil region" evidence="2">
    <location>
        <begin position="46"/>
        <end position="189"/>
    </location>
</feature>
<dbReference type="Pfam" id="PF04012">
    <property type="entry name" value="PspA_IM30"/>
    <property type="match status" value="1"/>
</dbReference>
<protein>
    <recommendedName>
        <fullName evidence="6">Phage-shock protein</fullName>
    </recommendedName>
</protein>
<proteinExistence type="inferred from homology"/>
<evidence type="ECO:0008006" key="6">
    <source>
        <dbReference type="Google" id="ProtNLM"/>
    </source>
</evidence>
<evidence type="ECO:0000256" key="1">
    <source>
        <dbReference type="ARBA" id="ARBA00043985"/>
    </source>
</evidence>
<dbReference type="KEGG" id="aer:AERYTH_10790"/>
<dbReference type="OrthoDB" id="9779630at2"/>
<feature type="compositionally biased region" description="Basic and acidic residues" evidence="3">
    <location>
        <begin position="205"/>
        <end position="215"/>
    </location>
</feature>
<dbReference type="Proteomes" id="UP000067689">
    <property type="component" value="Chromosome"/>
</dbReference>
<evidence type="ECO:0000313" key="5">
    <source>
        <dbReference type="Proteomes" id="UP000067689"/>
    </source>
</evidence>
<keyword evidence="2" id="KW-0175">Coiled coil</keyword>
<accession>A0A0U4BIW4</accession>
<evidence type="ECO:0000313" key="4">
    <source>
        <dbReference type="EMBL" id="ALX05153.1"/>
    </source>
</evidence>
<keyword evidence="5" id="KW-1185">Reference proteome</keyword>
<dbReference type="RefSeq" id="WP_067858394.1">
    <property type="nucleotide sequence ID" value="NZ_CP011502.1"/>
</dbReference>
<organism evidence="4 5">
    <name type="scientific">Aeromicrobium erythreum</name>
    <dbReference type="NCBI Taxonomy" id="2041"/>
    <lineage>
        <taxon>Bacteria</taxon>
        <taxon>Bacillati</taxon>
        <taxon>Actinomycetota</taxon>
        <taxon>Actinomycetes</taxon>
        <taxon>Propionibacteriales</taxon>
        <taxon>Nocardioidaceae</taxon>
        <taxon>Aeromicrobium</taxon>
    </lineage>
</organism>
<dbReference type="PATRIC" id="fig|2041.4.peg.2256"/>